<feature type="compositionally biased region" description="Acidic residues" evidence="1">
    <location>
        <begin position="62"/>
        <end position="75"/>
    </location>
</feature>
<feature type="compositionally biased region" description="Low complexity" evidence="1">
    <location>
        <begin position="1"/>
        <end position="20"/>
    </location>
</feature>
<feature type="compositionally biased region" description="Low complexity" evidence="1">
    <location>
        <begin position="129"/>
        <end position="147"/>
    </location>
</feature>
<proteinExistence type="predicted"/>
<dbReference type="Proteomes" id="UP000284842">
    <property type="component" value="Unassembled WGS sequence"/>
</dbReference>
<dbReference type="InParanoid" id="A0A409YJ41"/>
<feature type="compositionally biased region" description="Low complexity" evidence="1">
    <location>
        <begin position="159"/>
        <end position="172"/>
    </location>
</feature>
<organism evidence="2 3">
    <name type="scientific">Panaeolus cyanescens</name>
    <dbReference type="NCBI Taxonomy" id="181874"/>
    <lineage>
        <taxon>Eukaryota</taxon>
        <taxon>Fungi</taxon>
        <taxon>Dikarya</taxon>
        <taxon>Basidiomycota</taxon>
        <taxon>Agaricomycotina</taxon>
        <taxon>Agaricomycetes</taxon>
        <taxon>Agaricomycetidae</taxon>
        <taxon>Agaricales</taxon>
        <taxon>Agaricineae</taxon>
        <taxon>Galeropsidaceae</taxon>
        <taxon>Panaeolus</taxon>
    </lineage>
</organism>
<evidence type="ECO:0000313" key="2">
    <source>
        <dbReference type="EMBL" id="PPR03027.1"/>
    </source>
</evidence>
<dbReference type="OrthoDB" id="3052331at2759"/>
<dbReference type="EMBL" id="NHTK01001115">
    <property type="protein sequence ID" value="PPR03027.1"/>
    <property type="molecule type" value="Genomic_DNA"/>
</dbReference>
<comment type="caution">
    <text evidence="2">The sequence shown here is derived from an EMBL/GenBank/DDBJ whole genome shotgun (WGS) entry which is preliminary data.</text>
</comment>
<dbReference type="AlphaFoldDB" id="A0A409YJ41"/>
<reference evidence="2 3" key="1">
    <citation type="journal article" date="2018" name="Evol. Lett.">
        <title>Horizontal gene cluster transfer increased hallucinogenic mushroom diversity.</title>
        <authorList>
            <person name="Reynolds H.T."/>
            <person name="Vijayakumar V."/>
            <person name="Gluck-Thaler E."/>
            <person name="Korotkin H.B."/>
            <person name="Matheny P.B."/>
            <person name="Slot J.C."/>
        </authorList>
    </citation>
    <scope>NUCLEOTIDE SEQUENCE [LARGE SCALE GENOMIC DNA]</scope>
    <source>
        <strain evidence="2 3">2629</strain>
    </source>
</reference>
<gene>
    <name evidence="2" type="ORF">CVT24_012290</name>
</gene>
<evidence type="ECO:0000313" key="3">
    <source>
        <dbReference type="Proteomes" id="UP000284842"/>
    </source>
</evidence>
<dbReference type="STRING" id="181874.A0A409YJ41"/>
<name>A0A409YJ41_9AGAR</name>
<evidence type="ECO:0000256" key="1">
    <source>
        <dbReference type="SAM" id="MobiDB-lite"/>
    </source>
</evidence>
<accession>A0A409YJ41</accession>
<feature type="region of interest" description="Disordered" evidence="1">
    <location>
        <begin position="485"/>
        <end position="504"/>
    </location>
</feature>
<sequence length="504" mass="54697">MAPRGSAKSAPAKVASPSKSTAKKKSGKALPLEEPAEIEVEEQTSRKRVRSDSPPWGSISQADDDEEDAIEDEDALSAVPRPKKRMLPRGGDKTPDPPASQSLNRDEEIRLLKERLQELAGKIGPPTTPQSSPKKSSMKAGAASSASGPPPSPQKKVKTTTTAPPSSPVTTKKATKGQGVKLATATPDESEIPADTTPARTIFTTSTNKTIPASETPLNMDILREIVTPEFYEILVCAQEFRNAGPFYNFSTFEVDKFALDTKNKLVRAFDDTPVVGIMFGAVNSCELVSGISYTTTYSPDAPTYSKRITITPTSIAMHALRYCIRKVFKQARMRVPFLTETEVVFATTKNPTNPGVQSPVKPKTRRFYGTASKATSTPQENLNGRPWYDNPFTQKSFADDIPIYDATQAGFAFDEEAFANLKSLPRYPHNLPNENLDAPTESIVAVAFTSSMYGAPSNPAAADVFVPLLTLNVQFVVVLGELPPESEEAENGDVVDEEECEEE</sequence>
<protein>
    <submittedName>
        <fullName evidence="2">Uncharacterized protein</fullName>
    </submittedName>
</protein>
<feature type="compositionally biased region" description="Basic and acidic residues" evidence="1">
    <location>
        <begin position="104"/>
        <end position="117"/>
    </location>
</feature>
<keyword evidence="3" id="KW-1185">Reference proteome</keyword>
<feature type="region of interest" description="Disordered" evidence="1">
    <location>
        <begin position="1"/>
        <end position="195"/>
    </location>
</feature>